<dbReference type="FunCoup" id="G7E989">
    <property type="interactions" value="305"/>
</dbReference>
<keyword evidence="6 7" id="KW-0472">Membrane</keyword>
<comment type="subcellular location">
    <subcellularLocation>
        <location evidence="1 7">Membrane</location>
        <topology evidence="1 7">Peripheral membrane protein</topology>
    </subcellularLocation>
</comment>
<organism evidence="8 9">
    <name type="scientific">Mixia osmundae (strain CBS 9802 / IAM 14324 / JCM 22182 / KY 12970)</name>
    <dbReference type="NCBI Taxonomy" id="764103"/>
    <lineage>
        <taxon>Eukaryota</taxon>
        <taxon>Fungi</taxon>
        <taxon>Dikarya</taxon>
        <taxon>Basidiomycota</taxon>
        <taxon>Pucciniomycotina</taxon>
        <taxon>Mixiomycetes</taxon>
        <taxon>Mixiales</taxon>
        <taxon>Mixiaceae</taxon>
        <taxon>Mixia</taxon>
    </lineage>
</organism>
<dbReference type="STRING" id="764103.G7E989"/>
<keyword evidence="3 7" id="KW-0813">Transport</keyword>
<name>G7E989_MIXOS</name>
<dbReference type="eggNOG" id="KOG1586">
    <property type="taxonomic scope" value="Eukaryota"/>
</dbReference>
<dbReference type="AlphaFoldDB" id="G7E989"/>
<dbReference type="CDD" id="cd15832">
    <property type="entry name" value="SNAP"/>
    <property type="match status" value="1"/>
</dbReference>
<dbReference type="Gene3D" id="1.25.40.10">
    <property type="entry name" value="Tetratricopeptide repeat domain"/>
    <property type="match status" value="1"/>
</dbReference>
<dbReference type="InterPro" id="IPR011990">
    <property type="entry name" value="TPR-like_helical_dom_sf"/>
</dbReference>
<proteinExistence type="inferred from homology"/>
<dbReference type="EMBL" id="BABT02000220">
    <property type="protein sequence ID" value="GAA99208.1"/>
    <property type="molecule type" value="Genomic_DNA"/>
</dbReference>
<dbReference type="PANTHER" id="PTHR13768">
    <property type="entry name" value="SOLUBLE NSF ATTACHMENT PROTEIN SNAP"/>
    <property type="match status" value="1"/>
</dbReference>
<dbReference type="GO" id="GO:0019905">
    <property type="term" value="F:syntaxin binding"/>
    <property type="evidence" value="ECO:0007669"/>
    <property type="project" value="TreeGrafter"/>
</dbReference>
<accession>G7E989</accession>
<protein>
    <recommendedName>
        <fullName evidence="10">Vesicular-fusion protein SEC17</fullName>
    </recommendedName>
</protein>
<dbReference type="Pfam" id="PF14938">
    <property type="entry name" value="SNAP"/>
    <property type="match status" value="1"/>
</dbReference>
<dbReference type="RefSeq" id="XP_014568453.1">
    <property type="nucleotide sequence ID" value="XM_014712967.1"/>
</dbReference>
<evidence type="ECO:0000256" key="3">
    <source>
        <dbReference type="ARBA" id="ARBA00022448"/>
    </source>
</evidence>
<evidence type="ECO:0000256" key="4">
    <source>
        <dbReference type="ARBA" id="ARBA00022892"/>
    </source>
</evidence>
<comment type="caution">
    <text evidence="8">The sequence shown here is derived from an EMBL/GenBank/DDBJ whole genome shotgun (WGS) entry which is preliminary data.</text>
</comment>
<comment type="similarity">
    <text evidence="2 7">Belongs to the SNAP family.</text>
</comment>
<evidence type="ECO:0000313" key="9">
    <source>
        <dbReference type="Proteomes" id="UP000009131"/>
    </source>
</evidence>
<dbReference type="GO" id="GO:0031201">
    <property type="term" value="C:SNARE complex"/>
    <property type="evidence" value="ECO:0007669"/>
    <property type="project" value="TreeGrafter"/>
</dbReference>
<evidence type="ECO:0000256" key="5">
    <source>
        <dbReference type="ARBA" id="ARBA00022927"/>
    </source>
</evidence>
<evidence type="ECO:0000256" key="6">
    <source>
        <dbReference type="ARBA" id="ARBA00023136"/>
    </source>
</evidence>
<dbReference type="InterPro" id="IPR000744">
    <property type="entry name" value="NSF_attach"/>
</dbReference>
<dbReference type="SUPFAM" id="SSF48452">
    <property type="entry name" value="TPR-like"/>
    <property type="match status" value="1"/>
</dbReference>
<comment type="function">
    <text evidence="7">Required for vesicular transport between the endoplasmic reticulum and the Golgi apparatus.</text>
</comment>
<dbReference type="GO" id="GO:0035494">
    <property type="term" value="P:SNARE complex disassembly"/>
    <property type="evidence" value="ECO:0007669"/>
    <property type="project" value="TreeGrafter"/>
</dbReference>
<dbReference type="InParanoid" id="G7E989"/>
<dbReference type="OrthoDB" id="9984275at2759"/>
<sequence>MSAAADLLAKADKKAGSSGGFSFFSSGTSKYEEAHDLYQGAANGFKLEKRWKESGDAFCKAAEMSIKADERDDAANDFWNAAKSYKKAQPALAVAALKKTIEILVTKGRFRQAADREKEIGQIFQQDAGDLPSALDAYEQAGEWYSAEDATATANACFKDVADIAAQLQQYPKAIERFEQVASASLQSPLTRYSSKEYFLKAGLCHLCTGDTVAARRAFEHYVQQDGTFASTREHKFLVDIANAVEAEDQAAFTQHVADYDQLTKLDDWKTTVLLAIRRSIAEEPGLT</sequence>
<reference evidence="8 9" key="1">
    <citation type="journal article" date="2011" name="J. Gen. Appl. Microbiol.">
        <title>Draft genome sequencing of the enigmatic basidiomycete Mixia osmundae.</title>
        <authorList>
            <person name="Nishida H."/>
            <person name="Nagatsuka Y."/>
            <person name="Sugiyama J."/>
        </authorList>
    </citation>
    <scope>NUCLEOTIDE SEQUENCE [LARGE SCALE GENOMIC DNA]</scope>
    <source>
        <strain evidence="9">CBS 9802 / IAM 14324 / JCM 22182 / KY 12970</strain>
    </source>
</reference>
<dbReference type="HOGENOM" id="CLU_046329_0_2_1"/>
<keyword evidence="5 7" id="KW-0653">Protein transport</keyword>
<dbReference type="GO" id="GO:0005774">
    <property type="term" value="C:vacuolar membrane"/>
    <property type="evidence" value="ECO:0007669"/>
    <property type="project" value="TreeGrafter"/>
</dbReference>
<evidence type="ECO:0000256" key="2">
    <source>
        <dbReference type="ARBA" id="ARBA00010050"/>
    </source>
</evidence>
<keyword evidence="4 7" id="KW-0931">ER-Golgi transport</keyword>
<dbReference type="GO" id="GO:0006886">
    <property type="term" value="P:intracellular protein transport"/>
    <property type="evidence" value="ECO:0007669"/>
    <property type="project" value="UniProtKB-UniRule"/>
</dbReference>
<gene>
    <name evidence="8" type="primary">Mo05901</name>
    <name evidence="8" type="ORF">E5Q_05901</name>
</gene>
<dbReference type="PANTHER" id="PTHR13768:SF8">
    <property type="entry name" value="ALPHA-SOLUBLE NSF ATTACHMENT PROTEIN"/>
    <property type="match status" value="1"/>
</dbReference>
<evidence type="ECO:0000256" key="7">
    <source>
        <dbReference type="RuleBase" id="RU367013"/>
    </source>
</evidence>
<dbReference type="FunFam" id="1.25.40.10:FF:000049">
    <property type="entry name" value="Alpha-soluble NSF attachment protein-like"/>
    <property type="match status" value="1"/>
</dbReference>
<keyword evidence="9" id="KW-1185">Reference proteome</keyword>
<dbReference type="OMA" id="WSVKEYL"/>
<evidence type="ECO:0008006" key="10">
    <source>
        <dbReference type="Google" id="ProtNLM"/>
    </source>
</evidence>
<dbReference type="GO" id="GO:0005483">
    <property type="term" value="F:soluble NSF attachment protein activity"/>
    <property type="evidence" value="ECO:0007669"/>
    <property type="project" value="UniProtKB-ARBA"/>
</dbReference>
<reference evidence="8 9" key="2">
    <citation type="journal article" date="2012" name="Open Biol.">
        <title>Characteristics of nucleosomes and linker DNA regions on the genome of the basidiomycete Mixia osmundae revealed by mono- and dinucleosome mapping.</title>
        <authorList>
            <person name="Nishida H."/>
            <person name="Kondo S."/>
            <person name="Matsumoto T."/>
            <person name="Suzuki Y."/>
            <person name="Yoshikawa H."/>
            <person name="Taylor T.D."/>
            <person name="Sugiyama J."/>
        </authorList>
    </citation>
    <scope>NUCLEOTIDE SEQUENCE [LARGE SCALE GENOMIC DNA]</scope>
    <source>
        <strain evidence="9">CBS 9802 / IAM 14324 / JCM 22182 / KY 12970</strain>
    </source>
</reference>
<evidence type="ECO:0000256" key="1">
    <source>
        <dbReference type="ARBA" id="ARBA00004170"/>
    </source>
</evidence>
<dbReference type="PRINTS" id="PR00448">
    <property type="entry name" value="NSFATTACHMNT"/>
</dbReference>
<evidence type="ECO:0000313" key="8">
    <source>
        <dbReference type="EMBL" id="GAA99208.1"/>
    </source>
</evidence>
<dbReference type="Proteomes" id="UP000009131">
    <property type="component" value="Unassembled WGS sequence"/>
</dbReference>